<evidence type="ECO:0000256" key="2">
    <source>
        <dbReference type="ARBA" id="ARBA00013855"/>
    </source>
</evidence>
<evidence type="ECO:0000256" key="1">
    <source>
        <dbReference type="ARBA" id="ARBA00009369"/>
    </source>
</evidence>
<dbReference type="RefSeq" id="WP_332921072.1">
    <property type="nucleotide sequence ID" value="NZ_AP025292.1"/>
</dbReference>
<sequence length="277" mass="31468">MRELFFFIYRFRGLVLFLILELICGWLIVSNNSYQSIAFFHTSNRAIGTVYENKKEVSDYFNLKVVNEQLAAENAHLRSALMMAEATNYFWSNEFSADSVRLNQYKFTPVQVINNSIDVYHNYITIDKGAMDGLKPNMGVIGPNGVVGKVKSVSQHYATVVSMLNNKFLVSAKLQPANALCSVNWPGEDYEMADLNYVPRHVRLSVGDTVRTSGFDGIFPKNTMIGTVASFEVPEQAVFYRIRLKLATDFSSLSYLYVVENKLKEEQNALEQESKKQ</sequence>
<evidence type="ECO:0000256" key="5">
    <source>
        <dbReference type="SAM" id="Phobius"/>
    </source>
</evidence>
<dbReference type="EMBL" id="AP025292">
    <property type="protein sequence ID" value="BDC98413.1"/>
    <property type="molecule type" value="Genomic_DNA"/>
</dbReference>
<proteinExistence type="inferred from homology"/>
<evidence type="ECO:0000313" key="8">
    <source>
        <dbReference type="Proteomes" id="UP001354989"/>
    </source>
</evidence>
<comment type="similarity">
    <text evidence="1">Belongs to the MreC family.</text>
</comment>
<dbReference type="NCBIfam" id="NF010532">
    <property type="entry name" value="PRK13922.9-3"/>
    <property type="match status" value="1"/>
</dbReference>
<keyword evidence="3" id="KW-0133">Cell shape</keyword>
<evidence type="ECO:0000256" key="4">
    <source>
        <dbReference type="ARBA" id="ARBA00032089"/>
    </source>
</evidence>
<reference evidence="7 8" key="1">
    <citation type="submission" date="2021-12" db="EMBL/GenBank/DDBJ databases">
        <title>Genome sequencing of bacteria with rrn-lacking chromosome and rrn-plasmid.</title>
        <authorList>
            <person name="Anda M."/>
            <person name="Iwasaki W."/>
        </authorList>
    </citation>
    <scope>NUCLEOTIDE SEQUENCE [LARGE SCALE GENOMIC DNA]</scope>
    <source>
        <strain evidence="7 8">NBRC 101262</strain>
    </source>
</reference>
<feature type="transmembrane region" description="Helical" evidence="5">
    <location>
        <begin position="7"/>
        <end position="29"/>
    </location>
</feature>
<dbReference type="InterPro" id="IPR042175">
    <property type="entry name" value="Cell/Rod_MreC_2"/>
</dbReference>
<dbReference type="PANTHER" id="PTHR34138:SF1">
    <property type="entry name" value="CELL SHAPE-DETERMINING PROTEIN MREC"/>
    <property type="match status" value="1"/>
</dbReference>
<gene>
    <name evidence="7" type="ORF">PEPS_06940</name>
</gene>
<dbReference type="Proteomes" id="UP001354989">
    <property type="component" value="Chromosome"/>
</dbReference>
<organism evidence="7 8">
    <name type="scientific">Persicobacter psychrovividus</name>
    <dbReference type="NCBI Taxonomy" id="387638"/>
    <lineage>
        <taxon>Bacteria</taxon>
        <taxon>Pseudomonadati</taxon>
        <taxon>Bacteroidota</taxon>
        <taxon>Cytophagia</taxon>
        <taxon>Cytophagales</taxon>
        <taxon>Persicobacteraceae</taxon>
        <taxon>Persicobacter</taxon>
    </lineage>
</organism>
<keyword evidence="5" id="KW-1133">Transmembrane helix</keyword>
<keyword evidence="5" id="KW-0812">Transmembrane</keyword>
<evidence type="ECO:0000256" key="3">
    <source>
        <dbReference type="ARBA" id="ARBA00022960"/>
    </source>
</evidence>
<evidence type="ECO:0000313" key="7">
    <source>
        <dbReference type="EMBL" id="BDC98413.1"/>
    </source>
</evidence>
<feature type="domain" description="Rod shape-determining protein MreC beta-barrel core" evidence="6">
    <location>
        <begin position="112"/>
        <end position="260"/>
    </location>
</feature>
<accession>A0ABN6L5Q0</accession>
<dbReference type="InterPro" id="IPR007221">
    <property type="entry name" value="MreC"/>
</dbReference>
<dbReference type="PANTHER" id="PTHR34138">
    <property type="entry name" value="CELL SHAPE-DETERMINING PROTEIN MREC"/>
    <property type="match status" value="1"/>
</dbReference>
<name>A0ABN6L5Q0_9BACT</name>
<dbReference type="InterPro" id="IPR055342">
    <property type="entry name" value="MreC_beta-barrel_core"/>
</dbReference>
<keyword evidence="5" id="KW-0472">Membrane</keyword>
<dbReference type="Gene3D" id="2.40.10.350">
    <property type="entry name" value="Rod shape-determining protein MreC, domain 2"/>
    <property type="match status" value="1"/>
</dbReference>
<evidence type="ECO:0000259" key="6">
    <source>
        <dbReference type="Pfam" id="PF04085"/>
    </source>
</evidence>
<protein>
    <recommendedName>
        <fullName evidence="2">Cell shape-determining protein MreC</fullName>
    </recommendedName>
    <alternativeName>
        <fullName evidence="4">Cell shape protein MreC</fullName>
    </alternativeName>
</protein>
<keyword evidence="8" id="KW-1185">Reference proteome</keyword>
<dbReference type="Pfam" id="PF04085">
    <property type="entry name" value="MreC"/>
    <property type="match status" value="1"/>
</dbReference>
<dbReference type="Gene3D" id="2.40.10.340">
    <property type="entry name" value="Rod shape-determining protein MreC, domain 1"/>
    <property type="match status" value="1"/>
</dbReference>
<dbReference type="InterPro" id="IPR042177">
    <property type="entry name" value="Cell/Rod_1"/>
</dbReference>